<feature type="compositionally biased region" description="Low complexity" evidence="13">
    <location>
        <begin position="149"/>
        <end position="168"/>
    </location>
</feature>
<keyword evidence="10" id="KW-0368">Histidine biosynthesis</keyword>
<evidence type="ECO:0000256" key="9">
    <source>
        <dbReference type="ARBA" id="ARBA00023002"/>
    </source>
</evidence>
<reference evidence="15" key="1">
    <citation type="journal article" date="2014" name="Int. J. Syst. Evol. Microbiol.">
        <title>Complete genome sequence of Corynebacterium casei LMG S-19264T (=DSM 44701T), isolated from a smear-ripened cheese.</title>
        <authorList>
            <consortium name="US DOE Joint Genome Institute (JGI-PGF)"/>
            <person name="Walter F."/>
            <person name="Albersmeier A."/>
            <person name="Kalinowski J."/>
            <person name="Ruckert C."/>
        </authorList>
    </citation>
    <scope>NUCLEOTIDE SEQUENCE</scope>
    <source>
        <strain evidence="15">CGMCC 1.15794</strain>
    </source>
</reference>
<evidence type="ECO:0000256" key="6">
    <source>
        <dbReference type="ARBA" id="ARBA00022755"/>
    </source>
</evidence>
<evidence type="ECO:0000256" key="1">
    <source>
        <dbReference type="ARBA" id="ARBA00004777"/>
    </source>
</evidence>
<keyword evidence="6" id="KW-0658">Purine biosynthesis</keyword>
<comment type="subunit">
    <text evidence="2">Homodimer.</text>
</comment>
<keyword evidence="12" id="KW-0511">Multifunctional enzyme</keyword>
<reference evidence="15" key="2">
    <citation type="submission" date="2020-09" db="EMBL/GenBank/DDBJ databases">
        <authorList>
            <person name="Sun Q."/>
            <person name="Zhou Y."/>
        </authorList>
    </citation>
    <scope>NUCLEOTIDE SEQUENCE</scope>
    <source>
        <strain evidence="15">CGMCC 1.15794</strain>
    </source>
</reference>
<keyword evidence="4" id="KW-0554">One-carbon metabolism</keyword>
<keyword evidence="16" id="KW-1185">Reference proteome</keyword>
<evidence type="ECO:0000256" key="5">
    <source>
        <dbReference type="ARBA" id="ARBA00022605"/>
    </source>
</evidence>
<keyword evidence="9" id="KW-0560">Oxidoreductase</keyword>
<dbReference type="GO" id="GO:0004477">
    <property type="term" value="F:methenyltetrahydrofolate cyclohydrolase activity"/>
    <property type="evidence" value="ECO:0007669"/>
    <property type="project" value="UniProtKB-EC"/>
</dbReference>
<evidence type="ECO:0000256" key="7">
    <source>
        <dbReference type="ARBA" id="ARBA00022801"/>
    </source>
</evidence>
<comment type="pathway">
    <text evidence="1">One-carbon metabolism; tetrahydrofolate interconversion.</text>
</comment>
<evidence type="ECO:0000256" key="4">
    <source>
        <dbReference type="ARBA" id="ARBA00022563"/>
    </source>
</evidence>
<sequence length="168" mass="17124">MTARTLDGNAAAAAIKDDLRDRVAALRARGVVPDLGTLLVGDDPASRSYVTGKHRDCAEVSVESTSVELPADATQDDIATAVRALNDDAAVTGLIVQLPLPASIDENAILELIDPAKDADGLHPTNLGRLVLGVDPARATPAPLPCTPPASSSCSSATPSRSPAAASR</sequence>
<evidence type="ECO:0000256" key="12">
    <source>
        <dbReference type="ARBA" id="ARBA00023268"/>
    </source>
</evidence>
<dbReference type="InterPro" id="IPR000672">
    <property type="entry name" value="THF_DH/CycHdrlase"/>
</dbReference>
<evidence type="ECO:0000256" key="11">
    <source>
        <dbReference type="ARBA" id="ARBA00023167"/>
    </source>
</evidence>
<dbReference type="GO" id="GO:0009086">
    <property type="term" value="P:methionine biosynthetic process"/>
    <property type="evidence" value="ECO:0007669"/>
    <property type="project" value="UniProtKB-KW"/>
</dbReference>
<dbReference type="GO" id="GO:0004488">
    <property type="term" value="F:methylenetetrahydrofolate dehydrogenase (NADP+) activity"/>
    <property type="evidence" value="ECO:0007669"/>
    <property type="project" value="InterPro"/>
</dbReference>
<evidence type="ECO:0000256" key="10">
    <source>
        <dbReference type="ARBA" id="ARBA00023102"/>
    </source>
</evidence>
<protein>
    <recommendedName>
        <fullName evidence="3">methenyltetrahydrofolate cyclohydrolase</fullName>
        <ecNumber evidence="3">3.5.4.9</ecNumber>
    </recommendedName>
</protein>
<dbReference type="Gene3D" id="3.40.50.10860">
    <property type="entry name" value="Leucine Dehydrogenase, chain A, domain 1"/>
    <property type="match status" value="1"/>
</dbReference>
<accession>A0A917MMI0</accession>
<evidence type="ECO:0000313" key="16">
    <source>
        <dbReference type="Proteomes" id="UP000657592"/>
    </source>
</evidence>
<dbReference type="EC" id="3.5.4.9" evidence="3"/>
<organism evidence="15 16">
    <name type="scientific">Microbacterium album</name>
    <dbReference type="NCBI Taxonomy" id="2053191"/>
    <lineage>
        <taxon>Bacteria</taxon>
        <taxon>Bacillati</taxon>
        <taxon>Actinomycetota</taxon>
        <taxon>Actinomycetes</taxon>
        <taxon>Micrococcales</taxon>
        <taxon>Microbacteriaceae</taxon>
        <taxon>Microbacterium</taxon>
    </lineage>
</organism>
<comment type="caution">
    <text evidence="15">The sequence shown here is derived from an EMBL/GenBank/DDBJ whole genome shotgun (WGS) entry which is preliminary data.</text>
</comment>
<dbReference type="InterPro" id="IPR046346">
    <property type="entry name" value="Aminoacid_DH-like_N_sf"/>
</dbReference>
<evidence type="ECO:0000256" key="8">
    <source>
        <dbReference type="ARBA" id="ARBA00022857"/>
    </source>
</evidence>
<proteinExistence type="predicted"/>
<dbReference type="PRINTS" id="PR00085">
    <property type="entry name" value="THFDHDRGNASE"/>
</dbReference>
<keyword evidence="7" id="KW-0378">Hydrolase</keyword>
<evidence type="ECO:0000256" key="2">
    <source>
        <dbReference type="ARBA" id="ARBA00011738"/>
    </source>
</evidence>
<dbReference type="PANTHER" id="PTHR48099">
    <property type="entry name" value="C-1-TETRAHYDROFOLATE SYNTHASE, CYTOPLASMIC-RELATED"/>
    <property type="match status" value="1"/>
</dbReference>
<dbReference type="EMBL" id="BMJY01000011">
    <property type="protein sequence ID" value="GGH47328.1"/>
    <property type="molecule type" value="Genomic_DNA"/>
</dbReference>
<dbReference type="GO" id="GO:0000105">
    <property type="term" value="P:L-histidine biosynthetic process"/>
    <property type="evidence" value="ECO:0007669"/>
    <property type="project" value="UniProtKB-KW"/>
</dbReference>
<dbReference type="SUPFAM" id="SSF53223">
    <property type="entry name" value="Aminoacid dehydrogenase-like, N-terminal domain"/>
    <property type="match status" value="1"/>
</dbReference>
<keyword evidence="11" id="KW-0486">Methionine biosynthesis</keyword>
<dbReference type="FunFam" id="3.40.50.10860:FF:000005">
    <property type="entry name" value="C-1-tetrahydrofolate synthase, cytoplasmic, putative"/>
    <property type="match status" value="1"/>
</dbReference>
<dbReference type="AlphaFoldDB" id="A0A917MMI0"/>
<evidence type="ECO:0000313" key="15">
    <source>
        <dbReference type="EMBL" id="GGH47328.1"/>
    </source>
</evidence>
<evidence type="ECO:0000256" key="3">
    <source>
        <dbReference type="ARBA" id="ARBA00012776"/>
    </source>
</evidence>
<dbReference type="GO" id="GO:0005829">
    <property type="term" value="C:cytosol"/>
    <property type="evidence" value="ECO:0007669"/>
    <property type="project" value="TreeGrafter"/>
</dbReference>
<feature type="region of interest" description="Disordered" evidence="13">
    <location>
        <begin position="140"/>
        <end position="168"/>
    </location>
</feature>
<dbReference type="InterPro" id="IPR020630">
    <property type="entry name" value="THF_DH/CycHdrlase_cat_dom"/>
</dbReference>
<dbReference type="PANTHER" id="PTHR48099:SF5">
    <property type="entry name" value="C-1-TETRAHYDROFOLATE SYNTHASE, CYTOPLASMIC"/>
    <property type="match status" value="1"/>
</dbReference>
<name>A0A917MMI0_9MICO</name>
<evidence type="ECO:0000256" key="13">
    <source>
        <dbReference type="SAM" id="MobiDB-lite"/>
    </source>
</evidence>
<keyword evidence="8" id="KW-0521">NADP</keyword>
<dbReference type="Pfam" id="PF00763">
    <property type="entry name" value="THF_DHG_CYH"/>
    <property type="match status" value="1"/>
</dbReference>
<feature type="domain" description="Tetrahydrofolate dehydrogenase/cyclohydrolase catalytic" evidence="14">
    <location>
        <begin position="6"/>
        <end position="120"/>
    </location>
</feature>
<keyword evidence="5" id="KW-0028">Amino-acid biosynthesis</keyword>
<gene>
    <name evidence="15" type="ORF">GCM10010921_23970</name>
</gene>
<dbReference type="GO" id="GO:0006164">
    <property type="term" value="P:purine nucleotide biosynthetic process"/>
    <property type="evidence" value="ECO:0007669"/>
    <property type="project" value="UniProtKB-KW"/>
</dbReference>
<evidence type="ECO:0000259" key="14">
    <source>
        <dbReference type="Pfam" id="PF00763"/>
    </source>
</evidence>
<dbReference type="Proteomes" id="UP000657592">
    <property type="component" value="Unassembled WGS sequence"/>
</dbReference>
<dbReference type="GO" id="GO:0035999">
    <property type="term" value="P:tetrahydrofolate interconversion"/>
    <property type="evidence" value="ECO:0007669"/>
    <property type="project" value="TreeGrafter"/>
</dbReference>